<protein>
    <submittedName>
        <fullName evidence="1">Uncharacterized protein</fullName>
    </submittedName>
</protein>
<comment type="caution">
    <text evidence="1">The sequence shown here is derived from an EMBL/GenBank/DDBJ whole genome shotgun (WGS) entry which is preliminary data.</text>
</comment>
<proteinExistence type="predicted"/>
<sequence length="186" mass="21322">MDIIMMANNGKLLNSKSRNDTWQKGFEKVKDVEALGAFKNTTNTHLPTTVSHSPELRSPHRRRLHEALVPIYESIVQLSQGGTIELVGLEDLSEEPYVSWHLEVYKRYRVGFLSLKLIRSGNDGIGMWDCGKEMKCDEWFSITRNQFDGSRIDSLDQNSSKSSNILTTEPIRFIIESIRFWTGTKL</sequence>
<dbReference type="Proteomes" id="UP001341840">
    <property type="component" value="Unassembled WGS sequence"/>
</dbReference>
<evidence type="ECO:0000313" key="2">
    <source>
        <dbReference type="Proteomes" id="UP001341840"/>
    </source>
</evidence>
<name>A0ABU6WCI4_9FABA</name>
<keyword evidence="2" id="KW-1185">Reference proteome</keyword>
<reference evidence="1 2" key="1">
    <citation type="journal article" date="2023" name="Plants (Basel)">
        <title>Bridging the Gap: Combining Genomics and Transcriptomics Approaches to Understand Stylosanthes scabra, an Orphan Legume from the Brazilian Caatinga.</title>
        <authorList>
            <person name="Ferreira-Neto J.R.C."/>
            <person name="da Silva M.D."/>
            <person name="Binneck E."/>
            <person name="de Melo N.F."/>
            <person name="da Silva R.H."/>
            <person name="de Melo A.L.T.M."/>
            <person name="Pandolfi V."/>
            <person name="Bustamante F.O."/>
            <person name="Brasileiro-Vidal A.C."/>
            <person name="Benko-Iseppon A.M."/>
        </authorList>
    </citation>
    <scope>NUCLEOTIDE SEQUENCE [LARGE SCALE GENOMIC DNA]</scope>
    <source>
        <tissue evidence="1">Leaves</tissue>
    </source>
</reference>
<accession>A0ABU6WCI4</accession>
<evidence type="ECO:0000313" key="1">
    <source>
        <dbReference type="EMBL" id="MED6182994.1"/>
    </source>
</evidence>
<gene>
    <name evidence="1" type="ORF">PIB30_033801</name>
</gene>
<dbReference type="EMBL" id="JASCZI010181397">
    <property type="protein sequence ID" value="MED6182994.1"/>
    <property type="molecule type" value="Genomic_DNA"/>
</dbReference>
<organism evidence="1 2">
    <name type="scientific">Stylosanthes scabra</name>
    <dbReference type="NCBI Taxonomy" id="79078"/>
    <lineage>
        <taxon>Eukaryota</taxon>
        <taxon>Viridiplantae</taxon>
        <taxon>Streptophyta</taxon>
        <taxon>Embryophyta</taxon>
        <taxon>Tracheophyta</taxon>
        <taxon>Spermatophyta</taxon>
        <taxon>Magnoliopsida</taxon>
        <taxon>eudicotyledons</taxon>
        <taxon>Gunneridae</taxon>
        <taxon>Pentapetalae</taxon>
        <taxon>rosids</taxon>
        <taxon>fabids</taxon>
        <taxon>Fabales</taxon>
        <taxon>Fabaceae</taxon>
        <taxon>Papilionoideae</taxon>
        <taxon>50 kb inversion clade</taxon>
        <taxon>dalbergioids sensu lato</taxon>
        <taxon>Dalbergieae</taxon>
        <taxon>Pterocarpus clade</taxon>
        <taxon>Stylosanthes</taxon>
    </lineage>
</organism>